<dbReference type="InterPro" id="IPR019491">
    <property type="entry name" value="Lipoate_protein_ligase_C"/>
</dbReference>
<evidence type="ECO:0000256" key="7">
    <source>
        <dbReference type="ARBA" id="ARBA00048037"/>
    </source>
</evidence>
<dbReference type="EMBL" id="JACATE010000015">
    <property type="protein sequence ID" value="NWJ29187.1"/>
    <property type="molecule type" value="Genomic_DNA"/>
</dbReference>
<keyword evidence="5" id="KW-0547">Nucleotide-binding</keyword>
<evidence type="ECO:0000313" key="10">
    <source>
        <dbReference type="Proteomes" id="UP000563820"/>
    </source>
</evidence>
<dbReference type="Pfam" id="PF10437">
    <property type="entry name" value="Lip_prot_lig_C"/>
    <property type="match status" value="1"/>
</dbReference>
<organism evidence="9 10">
    <name type="scientific">Marine Group I thaumarchaeote</name>
    <dbReference type="NCBI Taxonomy" id="2511932"/>
    <lineage>
        <taxon>Archaea</taxon>
        <taxon>Nitrososphaerota</taxon>
        <taxon>Marine Group I</taxon>
    </lineage>
</organism>
<comment type="pathway">
    <text evidence="2">Protein modification; protein lipoylation via exogenous pathway; protein N(6)-(lipoyl)lysine from lipoate: step 1/2.</text>
</comment>
<reference evidence="9 10" key="1">
    <citation type="journal article" date="2019" name="Environ. Microbiol.">
        <title>Genomics insights into ecotype formation of ammonia-oxidizing archaea in the deep ocean.</title>
        <authorList>
            <person name="Wang Y."/>
            <person name="Huang J.M."/>
            <person name="Cui G.J."/>
            <person name="Nunoura T."/>
            <person name="Takaki Y."/>
            <person name="Li W.L."/>
            <person name="Li J."/>
            <person name="Gao Z.M."/>
            <person name="Takai K."/>
            <person name="Zhang A.Q."/>
            <person name="Stepanauskas R."/>
        </authorList>
    </citation>
    <scope>NUCLEOTIDE SEQUENCE [LARGE SCALE GENOMIC DNA]</scope>
    <source>
        <strain evidence="9 10">T1L11</strain>
    </source>
</reference>
<evidence type="ECO:0000259" key="8">
    <source>
        <dbReference type="Pfam" id="PF10437"/>
    </source>
</evidence>
<evidence type="ECO:0000256" key="2">
    <source>
        <dbReference type="ARBA" id="ARBA00005124"/>
    </source>
</evidence>
<keyword evidence="4" id="KW-0436">Ligase</keyword>
<dbReference type="GO" id="GO:0005524">
    <property type="term" value="F:ATP binding"/>
    <property type="evidence" value="ECO:0007669"/>
    <property type="project" value="UniProtKB-KW"/>
</dbReference>
<evidence type="ECO:0000313" key="9">
    <source>
        <dbReference type="EMBL" id="NWJ29187.1"/>
    </source>
</evidence>
<dbReference type="GO" id="GO:0016979">
    <property type="term" value="F:lipoate-protein ligase activity"/>
    <property type="evidence" value="ECO:0007669"/>
    <property type="project" value="UniProtKB-EC"/>
</dbReference>
<dbReference type="AlphaFoldDB" id="A0A7K4MIZ2"/>
<comment type="caution">
    <text evidence="9">The sequence shown here is derived from an EMBL/GenBank/DDBJ whole genome shotgun (WGS) entry which is preliminary data.</text>
</comment>
<evidence type="ECO:0000256" key="4">
    <source>
        <dbReference type="ARBA" id="ARBA00022598"/>
    </source>
</evidence>
<gene>
    <name evidence="9" type="ORF">HX848_07415</name>
</gene>
<protein>
    <recommendedName>
        <fullName evidence="3">lipoate--protein ligase</fullName>
        <ecNumber evidence="3">6.3.1.20</ecNumber>
    </recommendedName>
</protein>
<proteinExistence type="predicted"/>
<dbReference type="EC" id="6.3.1.20" evidence="3"/>
<evidence type="ECO:0000256" key="6">
    <source>
        <dbReference type="ARBA" id="ARBA00022840"/>
    </source>
</evidence>
<keyword evidence="6" id="KW-0067">ATP-binding</keyword>
<dbReference type="UniPathway" id="UPA00537">
    <property type="reaction ID" value="UER00594"/>
</dbReference>
<sequence>MNSNQDEIITATTTTKLGKIVKIKLAYKQESQLIHSIRITGDFFVHPEETIEQLEQGLCGVKLEKEDLKNKIQLVLKNSEFFGFEIDSLVDVILGTKGDKNKI</sequence>
<evidence type="ECO:0000256" key="3">
    <source>
        <dbReference type="ARBA" id="ARBA00012367"/>
    </source>
</evidence>
<dbReference type="Proteomes" id="UP000563820">
    <property type="component" value="Unassembled WGS sequence"/>
</dbReference>
<name>A0A7K4MIZ2_9ARCH</name>
<feature type="domain" description="Lipoate protein ligase C-terminal" evidence="8">
    <location>
        <begin position="22"/>
        <end position="93"/>
    </location>
</feature>
<comment type="pathway">
    <text evidence="1">Protein modification; protein lipoylation via exogenous pathway; protein N(6)-(lipoyl)lysine from lipoate: step 2/2.</text>
</comment>
<evidence type="ECO:0000256" key="1">
    <source>
        <dbReference type="ARBA" id="ARBA00005085"/>
    </source>
</evidence>
<comment type="catalytic activity">
    <reaction evidence="7">
        <text>L-lysyl-[lipoyl-carrier protein] + (R)-lipoate + ATP = N(6)-[(R)-lipoyl]-L-lysyl-[lipoyl-carrier protein] + AMP + diphosphate + H(+)</text>
        <dbReference type="Rhea" id="RHEA:49288"/>
        <dbReference type="Rhea" id="RHEA-COMP:10500"/>
        <dbReference type="Rhea" id="RHEA-COMP:10502"/>
        <dbReference type="ChEBI" id="CHEBI:15378"/>
        <dbReference type="ChEBI" id="CHEBI:29969"/>
        <dbReference type="ChEBI" id="CHEBI:30616"/>
        <dbReference type="ChEBI" id="CHEBI:33019"/>
        <dbReference type="ChEBI" id="CHEBI:83088"/>
        <dbReference type="ChEBI" id="CHEBI:83099"/>
        <dbReference type="ChEBI" id="CHEBI:456215"/>
        <dbReference type="EC" id="6.3.1.20"/>
    </reaction>
</comment>
<dbReference type="Gene3D" id="3.30.390.50">
    <property type="entry name" value="CO dehydrogenase flavoprotein, C-terminal domain"/>
    <property type="match status" value="1"/>
</dbReference>
<dbReference type="GO" id="GO:0009249">
    <property type="term" value="P:protein lipoylation"/>
    <property type="evidence" value="ECO:0007669"/>
    <property type="project" value="UniProtKB-ARBA"/>
</dbReference>
<dbReference type="SUPFAM" id="SSF82649">
    <property type="entry name" value="SufE/NifU"/>
    <property type="match status" value="1"/>
</dbReference>
<evidence type="ECO:0000256" key="5">
    <source>
        <dbReference type="ARBA" id="ARBA00022741"/>
    </source>
</evidence>
<accession>A0A7K4MIZ2</accession>